<dbReference type="PANTHER" id="PTHR31793:SF24">
    <property type="entry name" value="LONG-CHAIN ACYL-COA THIOESTERASE FADM"/>
    <property type="match status" value="1"/>
</dbReference>
<reference evidence="1" key="1">
    <citation type="submission" date="2020-05" db="EMBL/GenBank/DDBJ databases">
        <authorList>
            <person name="Chiriac C."/>
            <person name="Salcher M."/>
            <person name="Ghai R."/>
            <person name="Kavagutti S V."/>
        </authorList>
    </citation>
    <scope>NUCLEOTIDE SEQUENCE</scope>
</reference>
<sequence>MRHHGKTYVRWNDLDAFGHINNANYLTFIQEVRADFTWYSRIAKGLKPMFSDMVVARAEIDYLEPINEGGFEIDIAVWVSKIGNSSFTLEYELTSKAGIHARARTVQVAVDMQSKRSRAINDEERALLTQYLEE</sequence>
<dbReference type="AlphaFoldDB" id="A0A6J6S156"/>
<organism evidence="1">
    <name type="scientific">freshwater metagenome</name>
    <dbReference type="NCBI Taxonomy" id="449393"/>
    <lineage>
        <taxon>unclassified sequences</taxon>
        <taxon>metagenomes</taxon>
        <taxon>ecological metagenomes</taxon>
    </lineage>
</organism>
<gene>
    <name evidence="1" type="ORF">UFOPK2782_00169</name>
</gene>
<dbReference type="Pfam" id="PF13279">
    <property type="entry name" value="4HBT_2"/>
    <property type="match status" value="1"/>
</dbReference>
<dbReference type="InterPro" id="IPR050563">
    <property type="entry name" value="4-hydroxybenzoyl-CoA_TE"/>
</dbReference>
<proteinExistence type="predicted"/>
<dbReference type="EMBL" id="CAEZYS010000011">
    <property type="protein sequence ID" value="CAB4728670.1"/>
    <property type="molecule type" value="Genomic_DNA"/>
</dbReference>
<dbReference type="GO" id="GO:0047617">
    <property type="term" value="F:fatty acyl-CoA hydrolase activity"/>
    <property type="evidence" value="ECO:0007669"/>
    <property type="project" value="TreeGrafter"/>
</dbReference>
<protein>
    <submittedName>
        <fullName evidence="1">Unannotated protein</fullName>
    </submittedName>
</protein>
<name>A0A6J6S156_9ZZZZ</name>
<dbReference type="PANTHER" id="PTHR31793">
    <property type="entry name" value="4-HYDROXYBENZOYL-COA THIOESTERASE FAMILY MEMBER"/>
    <property type="match status" value="1"/>
</dbReference>
<dbReference type="InterPro" id="IPR029069">
    <property type="entry name" value="HotDog_dom_sf"/>
</dbReference>
<dbReference type="SUPFAM" id="SSF54637">
    <property type="entry name" value="Thioesterase/thiol ester dehydrase-isomerase"/>
    <property type="match status" value="1"/>
</dbReference>
<evidence type="ECO:0000313" key="1">
    <source>
        <dbReference type="EMBL" id="CAB4728670.1"/>
    </source>
</evidence>
<accession>A0A6J6S156</accession>
<dbReference type="CDD" id="cd00586">
    <property type="entry name" value="4HBT"/>
    <property type="match status" value="1"/>
</dbReference>
<dbReference type="Gene3D" id="3.10.129.10">
    <property type="entry name" value="Hotdog Thioesterase"/>
    <property type="match status" value="1"/>
</dbReference>